<name>A0A9P4ULK9_9PEZI</name>
<evidence type="ECO:0000259" key="1">
    <source>
        <dbReference type="Pfam" id="PF12697"/>
    </source>
</evidence>
<reference evidence="2" key="1">
    <citation type="journal article" date="2020" name="Stud. Mycol.">
        <title>101 Dothideomycetes genomes: a test case for predicting lifestyles and emergence of pathogens.</title>
        <authorList>
            <person name="Haridas S."/>
            <person name="Albert R."/>
            <person name="Binder M."/>
            <person name="Bloem J."/>
            <person name="Labutti K."/>
            <person name="Salamov A."/>
            <person name="Andreopoulos B."/>
            <person name="Baker S."/>
            <person name="Barry K."/>
            <person name="Bills G."/>
            <person name="Bluhm B."/>
            <person name="Cannon C."/>
            <person name="Castanera R."/>
            <person name="Culley D."/>
            <person name="Daum C."/>
            <person name="Ezra D."/>
            <person name="Gonzalez J."/>
            <person name="Henrissat B."/>
            <person name="Kuo A."/>
            <person name="Liang C."/>
            <person name="Lipzen A."/>
            <person name="Lutzoni F."/>
            <person name="Magnuson J."/>
            <person name="Mondo S."/>
            <person name="Nolan M."/>
            <person name="Ohm R."/>
            <person name="Pangilinan J."/>
            <person name="Park H.-J."/>
            <person name="Ramirez L."/>
            <person name="Alfaro M."/>
            <person name="Sun H."/>
            <person name="Tritt A."/>
            <person name="Yoshinaga Y."/>
            <person name="Zwiers L.-H."/>
            <person name="Turgeon B."/>
            <person name="Goodwin S."/>
            <person name="Spatafora J."/>
            <person name="Crous P."/>
            <person name="Grigoriev I."/>
        </authorList>
    </citation>
    <scope>NUCLEOTIDE SEQUENCE</scope>
    <source>
        <strain evidence="2">CBS 116435</strain>
    </source>
</reference>
<dbReference type="OrthoDB" id="94039at2759"/>
<dbReference type="Proteomes" id="UP000799441">
    <property type="component" value="Unassembled WGS sequence"/>
</dbReference>
<keyword evidence="2" id="KW-0645">Protease</keyword>
<dbReference type="GO" id="GO:0004177">
    <property type="term" value="F:aminopeptidase activity"/>
    <property type="evidence" value="ECO:0007669"/>
    <property type="project" value="UniProtKB-KW"/>
</dbReference>
<dbReference type="InterPro" id="IPR029058">
    <property type="entry name" value="AB_hydrolase_fold"/>
</dbReference>
<dbReference type="EMBL" id="MU003833">
    <property type="protein sequence ID" value="KAF2717928.1"/>
    <property type="molecule type" value="Genomic_DNA"/>
</dbReference>
<protein>
    <submittedName>
        <fullName evidence="2">Prolyl aminopeptidase-like protein</fullName>
    </submittedName>
</protein>
<dbReference type="SUPFAM" id="SSF53474">
    <property type="entry name" value="alpha/beta-Hydrolases"/>
    <property type="match status" value="1"/>
</dbReference>
<accession>A0A9P4ULK9</accession>
<keyword evidence="3" id="KW-1185">Reference proteome</keyword>
<organism evidence="2 3">
    <name type="scientific">Polychaeton citri CBS 116435</name>
    <dbReference type="NCBI Taxonomy" id="1314669"/>
    <lineage>
        <taxon>Eukaryota</taxon>
        <taxon>Fungi</taxon>
        <taxon>Dikarya</taxon>
        <taxon>Ascomycota</taxon>
        <taxon>Pezizomycotina</taxon>
        <taxon>Dothideomycetes</taxon>
        <taxon>Dothideomycetidae</taxon>
        <taxon>Capnodiales</taxon>
        <taxon>Capnodiaceae</taxon>
        <taxon>Polychaeton</taxon>
    </lineage>
</organism>
<dbReference type="Pfam" id="PF12697">
    <property type="entry name" value="Abhydrolase_6"/>
    <property type="match status" value="1"/>
</dbReference>
<dbReference type="InterPro" id="IPR000073">
    <property type="entry name" value="AB_hydrolase_1"/>
</dbReference>
<feature type="domain" description="AB hydrolase-1" evidence="1">
    <location>
        <begin position="118"/>
        <end position="367"/>
    </location>
</feature>
<evidence type="ECO:0000313" key="2">
    <source>
        <dbReference type="EMBL" id="KAF2717928.1"/>
    </source>
</evidence>
<gene>
    <name evidence="2" type="ORF">K431DRAFT_143388</name>
</gene>
<comment type="caution">
    <text evidence="2">The sequence shown here is derived from an EMBL/GenBank/DDBJ whole genome shotgun (WGS) entry which is preliminary data.</text>
</comment>
<sequence>MVMDTESYFVVRERCFDGQYIREYPGALAGSQEDTLQLHAKQYIPRELVASDGTTTAGDVTVIGFHANAFHKEIYEPFWADLHACMRNNYGVLIGSIWIADQAFMGQSAVLNEGKLGNDPHWFDHARDVLNMVNTFRKEMTRPIVGVGHSMGGAQAVAVAHYHPRLFTSLVLIDPPMTGAWVRTTGLIIQVTVDKPQWFPSQQAAMEATRKNPFFKRWDKRAVQRYCETAWKKIGGGEGSEAVSFTTSPQAELAHTVRANPNVIDNKSGSPEEQYLYPDVDWTTELSRPVYQPAIQKAFSFLPTLRPSALYIIGKGSQFTPPEVVEERTRITGSGVGGSGGVERGKVAQRVVTGGHFLPMTNPVETAKFAAEWLSADLTEWRRIESEWLERWHQKSLAEKQQQSPQVVKLFKQWNGKPWPRESAPSKL</sequence>
<proteinExistence type="predicted"/>
<keyword evidence="2" id="KW-0378">Hydrolase</keyword>
<dbReference type="Gene3D" id="3.40.50.1820">
    <property type="entry name" value="alpha/beta hydrolase"/>
    <property type="match status" value="1"/>
</dbReference>
<keyword evidence="2" id="KW-0031">Aminopeptidase</keyword>
<dbReference type="AlphaFoldDB" id="A0A9P4ULK9"/>
<evidence type="ECO:0000313" key="3">
    <source>
        <dbReference type="Proteomes" id="UP000799441"/>
    </source>
</evidence>